<dbReference type="InterPro" id="IPR015422">
    <property type="entry name" value="PyrdxlP-dep_Trfase_small"/>
</dbReference>
<evidence type="ECO:0000256" key="4">
    <source>
        <dbReference type="ARBA" id="ARBA00022576"/>
    </source>
</evidence>
<comment type="miscellaneous">
    <text evidence="8">In eukaryotes there are cytoplasmic, mitochondrial and chloroplastic isozymes.</text>
</comment>
<dbReference type="InterPro" id="IPR015421">
    <property type="entry name" value="PyrdxlP-dep_Trfase_major"/>
</dbReference>
<gene>
    <name evidence="11" type="ORF">FBUS_00188</name>
</gene>
<dbReference type="Gene3D" id="3.90.1150.10">
    <property type="entry name" value="Aspartate Aminotransferase, domain 1"/>
    <property type="match status" value="1"/>
</dbReference>
<name>A0A8E0RNF9_9TREM</name>
<dbReference type="InterPro" id="IPR004838">
    <property type="entry name" value="NHTrfase_class1_PyrdxlP-BS"/>
</dbReference>
<dbReference type="PANTHER" id="PTHR11879:SF22">
    <property type="entry name" value="ASPARTATE AMINOTRANSFERASE, MITOCHONDRIAL"/>
    <property type="match status" value="1"/>
</dbReference>
<proteinExistence type="inferred from homology"/>
<feature type="domain" description="Aminotransferase class I/classII large" evidence="10">
    <location>
        <begin position="60"/>
        <end position="428"/>
    </location>
</feature>
<comment type="cofactor">
    <cofactor evidence="1">
        <name>pyridoxal 5'-phosphate</name>
        <dbReference type="ChEBI" id="CHEBI:597326"/>
    </cofactor>
</comment>
<dbReference type="CDD" id="cd00609">
    <property type="entry name" value="AAT_like"/>
    <property type="match status" value="1"/>
</dbReference>
<dbReference type="GO" id="GO:0005739">
    <property type="term" value="C:mitochondrion"/>
    <property type="evidence" value="ECO:0007669"/>
    <property type="project" value="TreeGrafter"/>
</dbReference>
<comment type="similarity">
    <text evidence="2">Belongs to the class-I pyridoxal-phosphate-dependent aminotransferase family.</text>
</comment>
<dbReference type="GO" id="GO:0006533">
    <property type="term" value="P:L-aspartate catabolic process"/>
    <property type="evidence" value="ECO:0007669"/>
    <property type="project" value="TreeGrafter"/>
</dbReference>
<evidence type="ECO:0000256" key="2">
    <source>
        <dbReference type="ARBA" id="ARBA00007441"/>
    </source>
</evidence>
<feature type="signal peptide" evidence="9">
    <location>
        <begin position="1"/>
        <end position="20"/>
    </location>
</feature>
<evidence type="ECO:0000256" key="7">
    <source>
        <dbReference type="ARBA" id="ARBA00049185"/>
    </source>
</evidence>
<dbReference type="FunFam" id="3.40.640.10:FF:000066">
    <property type="entry name" value="Aspartate aminotransferase"/>
    <property type="match status" value="1"/>
</dbReference>
<comment type="caution">
    <text evidence="11">The sequence shown here is derived from an EMBL/GenBank/DDBJ whole genome shotgun (WGS) entry which is preliminary data.</text>
</comment>
<evidence type="ECO:0000256" key="9">
    <source>
        <dbReference type="SAM" id="SignalP"/>
    </source>
</evidence>
<dbReference type="PROSITE" id="PS00105">
    <property type="entry name" value="AA_TRANSFER_CLASS_1"/>
    <property type="match status" value="1"/>
</dbReference>
<dbReference type="EC" id="2.6.1.1" evidence="8"/>
<dbReference type="OrthoDB" id="6752799at2759"/>
<evidence type="ECO:0000313" key="11">
    <source>
        <dbReference type="EMBL" id="KAA0188291.1"/>
    </source>
</evidence>
<evidence type="ECO:0000259" key="10">
    <source>
        <dbReference type="Pfam" id="PF00155"/>
    </source>
</evidence>
<comment type="subunit">
    <text evidence="3 8">Homodimer.</text>
</comment>
<dbReference type="FunFam" id="3.90.1150.10:FF:000160">
    <property type="entry name" value="Similar to aspartate aminotransferase"/>
    <property type="match status" value="1"/>
</dbReference>
<evidence type="ECO:0000256" key="3">
    <source>
        <dbReference type="ARBA" id="ARBA00011738"/>
    </source>
</evidence>
<dbReference type="PRINTS" id="PR00799">
    <property type="entry name" value="TRANSAMINASE"/>
</dbReference>
<dbReference type="NCBIfam" id="NF006719">
    <property type="entry name" value="PRK09257.1"/>
    <property type="match status" value="1"/>
</dbReference>
<keyword evidence="4 8" id="KW-0032">Aminotransferase</keyword>
<reference evidence="11" key="1">
    <citation type="submission" date="2019-05" db="EMBL/GenBank/DDBJ databases">
        <title>Annotation for the trematode Fasciolopsis buski.</title>
        <authorList>
            <person name="Choi Y.-J."/>
        </authorList>
    </citation>
    <scope>NUCLEOTIDE SEQUENCE</scope>
    <source>
        <strain evidence="11">HT</strain>
        <tissue evidence="11">Whole worm</tissue>
    </source>
</reference>
<evidence type="ECO:0000256" key="8">
    <source>
        <dbReference type="RuleBase" id="RU000480"/>
    </source>
</evidence>
<keyword evidence="9" id="KW-0732">Signal</keyword>
<dbReference type="Gene3D" id="3.40.640.10">
    <property type="entry name" value="Type I PLP-dependent aspartate aminotransferase-like (Major domain)"/>
    <property type="match status" value="1"/>
</dbReference>
<keyword evidence="6" id="KW-0663">Pyridoxal phosphate</keyword>
<keyword evidence="5 8" id="KW-0808">Transferase</keyword>
<keyword evidence="12" id="KW-1185">Reference proteome</keyword>
<comment type="catalytic activity">
    <reaction evidence="7 8">
        <text>L-aspartate + 2-oxoglutarate = oxaloacetate + L-glutamate</text>
        <dbReference type="Rhea" id="RHEA:21824"/>
        <dbReference type="ChEBI" id="CHEBI:16452"/>
        <dbReference type="ChEBI" id="CHEBI:16810"/>
        <dbReference type="ChEBI" id="CHEBI:29985"/>
        <dbReference type="ChEBI" id="CHEBI:29991"/>
        <dbReference type="EC" id="2.6.1.1"/>
    </reaction>
</comment>
<evidence type="ECO:0000313" key="12">
    <source>
        <dbReference type="Proteomes" id="UP000728185"/>
    </source>
</evidence>
<feature type="chain" id="PRO_5034476071" description="Aspartate aminotransferase" evidence="9">
    <location>
        <begin position="21"/>
        <end position="433"/>
    </location>
</feature>
<dbReference type="GO" id="GO:0004069">
    <property type="term" value="F:L-aspartate:2-oxoglutarate aminotransferase activity"/>
    <property type="evidence" value="ECO:0007669"/>
    <property type="project" value="UniProtKB-EC"/>
</dbReference>
<dbReference type="InterPro" id="IPR004839">
    <property type="entry name" value="Aminotransferase_I/II_large"/>
</dbReference>
<organism evidence="11 12">
    <name type="scientific">Fasciolopsis buskii</name>
    <dbReference type="NCBI Taxonomy" id="27845"/>
    <lineage>
        <taxon>Eukaryota</taxon>
        <taxon>Metazoa</taxon>
        <taxon>Spiralia</taxon>
        <taxon>Lophotrochozoa</taxon>
        <taxon>Platyhelminthes</taxon>
        <taxon>Trematoda</taxon>
        <taxon>Digenea</taxon>
        <taxon>Plagiorchiida</taxon>
        <taxon>Echinostomata</taxon>
        <taxon>Echinostomatoidea</taxon>
        <taxon>Fasciolidae</taxon>
        <taxon>Fasciolopsis</taxon>
    </lineage>
</organism>
<dbReference type="PANTHER" id="PTHR11879">
    <property type="entry name" value="ASPARTATE AMINOTRANSFERASE"/>
    <property type="match status" value="1"/>
</dbReference>
<evidence type="ECO:0000256" key="1">
    <source>
        <dbReference type="ARBA" id="ARBA00001933"/>
    </source>
</evidence>
<protein>
    <recommendedName>
        <fullName evidence="8">Aspartate aminotransferase</fullName>
        <ecNumber evidence="8">2.6.1.1</ecNumber>
    </recommendedName>
</protein>
<sequence length="433" mass="48139">MFIWSHFSALAFLVAMLCNASKSLWRMIVRASSFWSNVKMGPPDAILGITEAYKKDTNPKKVNLGAGAYRDDNGKPFVLPSVREAESRIVARNMDKEYAGIAGITEFCDLAANLALGSNSKHIVEKRNATVQSISGTGALRIGGAFLAAFSEQRKIWLPTPTWGNHKPIFTHSGLTVHEYRYYDPKTCGFDANGCLADLDKIPAGHAVLLHACAHNPTGLDPSPEQWRQIASVLERRQLVPFFDFAYQGFASGDVNRDAAAVRCFLHEFNFPTMFITQSFAKNMGLYGERAGALSLICDSAEEKERCESQLKILIRAMYSNPPIHGARIVAEILSDDALRAKWLVDVKTMADRIISMRESLVRCLAKEGSQHDWSHIVNQIGMFCYSGLTPEQVDRLTKEYSIYLTRDGRISVAGLSSKNVEYLAHAIHRVTK</sequence>
<dbReference type="InterPro" id="IPR000796">
    <property type="entry name" value="Asp_trans"/>
</dbReference>
<dbReference type="SUPFAM" id="SSF53383">
    <property type="entry name" value="PLP-dependent transferases"/>
    <property type="match status" value="1"/>
</dbReference>
<dbReference type="EMBL" id="LUCM01008502">
    <property type="protein sequence ID" value="KAA0188291.1"/>
    <property type="molecule type" value="Genomic_DNA"/>
</dbReference>
<accession>A0A8E0RNF9</accession>
<dbReference type="Proteomes" id="UP000728185">
    <property type="component" value="Unassembled WGS sequence"/>
</dbReference>
<dbReference type="AlphaFoldDB" id="A0A8E0RNF9"/>
<dbReference type="FunFam" id="3.90.1150.10:FF:000001">
    <property type="entry name" value="Aspartate aminotransferase"/>
    <property type="match status" value="1"/>
</dbReference>
<dbReference type="Pfam" id="PF00155">
    <property type="entry name" value="Aminotran_1_2"/>
    <property type="match status" value="1"/>
</dbReference>
<evidence type="ECO:0000256" key="5">
    <source>
        <dbReference type="ARBA" id="ARBA00022679"/>
    </source>
</evidence>
<dbReference type="GO" id="GO:0030170">
    <property type="term" value="F:pyridoxal phosphate binding"/>
    <property type="evidence" value="ECO:0007669"/>
    <property type="project" value="InterPro"/>
</dbReference>
<dbReference type="InterPro" id="IPR015424">
    <property type="entry name" value="PyrdxlP-dep_Trfase"/>
</dbReference>
<evidence type="ECO:0000256" key="6">
    <source>
        <dbReference type="ARBA" id="ARBA00022898"/>
    </source>
</evidence>